<dbReference type="Gene3D" id="2.60.40.10">
    <property type="entry name" value="Immunoglobulins"/>
    <property type="match status" value="1"/>
</dbReference>
<feature type="domain" description="Beta-mannosidase Ig-fold" evidence="12">
    <location>
        <begin position="875"/>
        <end position="944"/>
    </location>
</feature>
<comment type="subcellular location">
    <subcellularLocation>
        <location evidence="2">Lysosome</location>
    </subcellularLocation>
</comment>
<reference evidence="14" key="2">
    <citation type="submission" date="2015-06" db="UniProtKB">
        <authorList>
            <consortium name="EnsemblMetazoa"/>
        </authorList>
    </citation>
    <scope>IDENTIFICATION</scope>
</reference>
<gene>
    <name evidence="14" type="primary">107371143</name>
</gene>
<feature type="signal peptide" evidence="11">
    <location>
        <begin position="1"/>
        <end position="18"/>
    </location>
</feature>
<dbReference type="EnsemblMetazoa" id="tetur02g02400.1">
    <property type="protein sequence ID" value="tetur02g02400.1"/>
    <property type="gene ID" value="tetur02g02400"/>
</dbReference>
<evidence type="ECO:0000256" key="10">
    <source>
        <dbReference type="ARBA" id="ARBA00033445"/>
    </source>
</evidence>
<keyword evidence="5 11" id="KW-0732">Signal</keyword>
<protein>
    <recommendedName>
        <fullName evidence="4">beta-mannosidase</fullName>
        <ecNumber evidence="4">3.2.1.25</ecNumber>
    </recommendedName>
    <alternativeName>
        <fullName evidence="10">Mannanase</fullName>
    </alternativeName>
</protein>
<keyword evidence="15" id="KW-1185">Reference proteome</keyword>
<comment type="similarity">
    <text evidence="3">Belongs to the glycosyl hydrolase 2 family.</text>
</comment>
<dbReference type="InterPro" id="IPR054593">
    <property type="entry name" value="Beta-mannosidase-like_N2"/>
</dbReference>
<dbReference type="EMBL" id="CAEY01000784">
    <property type="status" value="NOT_ANNOTATED_CDS"/>
    <property type="molecule type" value="Genomic_DNA"/>
</dbReference>
<feature type="chain" id="PRO_5004580663" description="beta-mannosidase" evidence="11">
    <location>
        <begin position="19"/>
        <end position="946"/>
    </location>
</feature>
<dbReference type="Gene3D" id="3.20.20.80">
    <property type="entry name" value="Glycosidases"/>
    <property type="match status" value="1"/>
</dbReference>
<organism evidence="14 15">
    <name type="scientific">Tetranychus urticae</name>
    <name type="common">Two-spotted spider mite</name>
    <dbReference type="NCBI Taxonomy" id="32264"/>
    <lineage>
        <taxon>Eukaryota</taxon>
        <taxon>Metazoa</taxon>
        <taxon>Ecdysozoa</taxon>
        <taxon>Arthropoda</taxon>
        <taxon>Chelicerata</taxon>
        <taxon>Arachnida</taxon>
        <taxon>Acari</taxon>
        <taxon>Acariformes</taxon>
        <taxon>Trombidiformes</taxon>
        <taxon>Prostigmata</taxon>
        <taxon>Eleutherengona</taxon>
        <taxon>Raphignathae</taxon>
        <taxon>Tetranychoidea</taxon>
        <taxon>Tetranychidae</taxon>
        <taxon>Tetranychus</taxon>
    </lineage>
</organism>
<evidence type="ECO:0000256" key="2">
    <source>
        <dbReference type="ARBA" id="ARBA00004371"/>
    </source>
</evidence>
<evidence type="ECO:0000313" key="15">
    <source>
        <dbReference type="Proteomes" id="UP000015104"/>
    </source>
</evidence>
<dbReference type="OrthoDB" id="2866996at2759"/>
<reference evidence="15" key="1">
    <citation type="submission" date="2011-08" db="EMBL/GenBank/DDBJ databases">
        <authorList>
            <person name="Rombauts S."/>
        </authorList>
    </citation>
    <scope>NUCLEOTIDE SEQUENCE</scope>
    <source>
        <strain evidence="15">London</strain>
    </source>
</reference>
<dbReference type="InterPro" id="IPR013783">
    <property type="entry name" value="Ig-like_fold"/>
</dbReference>
<keyword evidence="9" id="KW-0326">Glycosidase</keyword>
<dbReference type="InterPro" id="IPR017853">
    <property type="entry name" value="GH"/>
</dbReference>
<dbReference type="InterPro" id="IPR008979">
    <property type="entry name" value="Galactose-bd-like_sf"/>
</dbReference>
<dbReference type="KEGG" id="tut:107371143"/>
<keyword evidence="7" id="KW-0325">Glycoprotein</keyword>
<proteinExistence type="inferred from homology"/>
<dbReference type="eggNOG" id="KOG2230">
    <property type="taxonomic scope" value="Eukaryota"/>
</dbReference>
<dbReference type="Proteomes" id="UP000015104">
    <property type="component" value="Unassembled WGS sequence"/>
</dbReference>
<comment type="catalytic activity">
    <reaction evidence="1">
        <text>Hydrolysis of terminal, non-reducing beta-D-mannose residues in beta-D-mannosides.</text>
        <dbReference type="EC" id="3.2.1.25"/>
    </reaction>
</comment>
<dbReference type="Pfam" id="PF17753">
    <property type="entry name" value="Ig_mannosidase"/>
    <property type="match status" value="1"/>
</dbReference>
<dbReference type="GO" id="GO:0004567">
    <property type="term" value="F:beta-mannosidase activity"/>
    <property type="evidence" value="ECO:0007669"/>
    <property type="project" value="UniProtKB-EC"/>
</dbReference>
<dbReference type="Pfam" id="PF22666">
    <property type="entry name" value="Glyco_hydro_2_N2"/>
    <property type="match status" value="1"/>
</dbReference>
<sequence>MINSIYFFVFLLLKQCAGKYISLSSNDWTLTDHSNQYVISNVSVPGGLYTDLLSAGIIDDPLYDKNDVNYRHFSKLNWTWSKLFNLEPEDLKSKNEIYLIVEGIDTISNIYINENLIGVSRNMFVRYDFEISRYLKPGSNFIKVDIQSPVSYAKTQFDSYKANFNYSIVPECWPDVYNGECHANFIRKMAASFSWDWGPAFPSSGIWLPIGIEIVESTCAFDNFWVTLNESNDNGDWIINTVLALERPVTGKEFDVQVTLSTDDDIFETKFIIYKGSLILNSSVTNYALPSISVDRSRVGFWWPNGMMTYSNDRIIQRPRTLYNLTVNLLNLNDSMNQSKTKRIGFRSIKLIQEKPTAGQIKLSNGEYQVATMPGLSFRFEVNGVPLFIKGTNVIPTSVFPENESRDKEYVKKLLQTVAYSSMNMIRVWGGGIYQTDYFYDLADELGILIWQDFMFACMTYPTDQEFLDNVESEVQYQVTRLAHHPSIALWSGNNEDETAIATGWWPELQSNFTRYVEDYLKLNKDTIKETVKKFDAERIFISSSPSNGDETEAEGGLAVNPNDVLFGDVHFYTYSANAWDQSQFPEARFVSEYGFESYSSYESLASVIPPEKLTYPSDSLEHRQHHPNGTNEMDAMINNYFRLPAKTDSNGLRKIIYLSQCLQAMAVKLETEVYLRNRNVDPFTGAKMTWGAMYWMLNDIWVGTSWSSLEFGGKWKMLQYYMKDVFNPVHGQIYKKQDKDSESIEVVINNDVSHKLKFSVTIDVYKFDSFTHNTVITGIAEVDSYAADIIYSLNLNQLVGNSTICSDYTDCLVQLRYNIIPSSNSTDLIQGEDFLFLAKPKEFKLKETKINVVSVIKINAMERVDQNYVSDNFSNHFIITLSAEYPALFVWLDFEMGSGIDGVFSSNGFMMVKPTLQVYFETNNHTVTADNIHNLLVITHLKENM</sequence>
<evidence type="ECO:0000256" key="1">
    <source>
        <dbReference type="ARBA" id="ARBA00000829"/>
    </source>
</evidence>
<dbReference type="FunFam" id="2.60.120.260:FF:000060">
    <property type="entry name" value="Probable beta-mannosidase"/>
    <property type="match status" value="1"/>
</dbReference>
<dbReference type="SUPFAM" id="SSF51445">
    <property type="entry name" value="(Trans)glycosidases"/>
    <property type="match status" value="1"/>
</dbReference>
<keyword evidence="8" id="KW-0458">Lysosome</keyword>
<dbReference type="AlphaFoldDB" id="T1JUW3"/>
<name>T1JUW3_TETUR</name>
<dbReference type="GO" id="GO:0005764">
    <property type="term" value="C:lysosome"/>
    <property type="evidence" value="ECO:0007669"/>
    <property type="project" value="UniProtKB-SubCell"/>
</dbReference>
<keyword evidence="6" id="KW-0378">Hydrolase</keyword>
<dbReference type="InterPro" id="IPR041625">
    <property type="entry name" value="Beta-mannosidase_Ig"/>
</dbReference>
<evidence type="ECO:0000313" key="14">
    <source>
        <dbReference type="EnsemblMetazoa" id="tetur02g02400.1"/>
    </source>
</evidence>
<evidence type="ECO:0000259" key="13">
    <source>
        <dbReference type="Pfam" id="PF22666"/>
    </source>
</evidence>
<evidence type="ECO:0000256" key="8">
    <source>
        <dbReference type="ARBA" id="ARBA00023228"/>
    </source>
</evidence>
<dbReference type="FunFam" id="3.20.20.80:FF:000050">
    <property type="entry name" value="Beta-mannosidase B"/>
    <property type="match status" value="1"/>
</dbReference>
<evidence type="ECO:0000256" key="7">
    <source>
        <dbReference type="ARBA" id="ARBA00023180"/>
    </source>
</evidence>
<accession>T1JUW3</accession>
<dbReference type="STRING" id="32264.T1JUW3"/>
<dbReference type="InterPro" id="IPR050887">
    <property type="entry name" value="Beta-mannosidase_GH2"/>
</dbReference>
<dbReference type="Gene3D" id="2.60.120.260">
    <property type="entry name" value="Galactose-binding domain-like"/>
    <property type="match status" value="1"/>
</dbReference>
<dbReference type="PANTHER" id="PTHR43730:SF1">
    <property type="entry name" value="BETA-MANNOSIDASE"/>
    <property type="match status" value="1"/>
</dbReference>
<evidence type="ECO:0000256" key="5">
    <source>
        <dbReference type="ARBA" id="ARBA00022729"/>
    </source>
</evidence>
<evidence type="ECO:0000259" key="12">
    <source>
        <dbReference type="Pfam" id="PF17753"/>
    </source>
</evidence>
<evidence type="ECO:0000256" key="6">
    <source>
        <dbReference type="ARBA" id="ARBA00022801"/>
    </source>
</evidence>
<evidence type="ECO:0000256" key="11">
    <source>
        <dbReference type="SAM" id="SignalP"/>
    </source>
</evidence>
<dbReference type="HOGENOM" id="CLU_005015_3_1_1"/>
<evidence type="ECO:0000256" key="4">
    <source>
        <dbReference type="ARBA" id="ARBA00012754"/>
    </source>
</evidence>
<dbReference type="OMA" id="PWKPAYI"/>
<feature type="domain" description="Beta-mannosidase-like galactose-binding" evidence="13">
    <location>
        <begin position="28"/>
        <end position="207"/>
    </location>
</feature>
<dbReference type="GO" id="GO:0006516">
    <property type="term" value="P:glycoprotein catabolic process"/>
    <property type="evidence" value="ECO:0007669"/>
    <property type="project" value="TreeGrafter"/>
</dbReference>
<dbReference type="PANTHER" id="PTHR43730">
    <property type="entry name" value="BETA-MANNOSIDASE"/>
    <property type="match status" value="1"/>
</dbReference>
<evidence type="ECO:0000256" key="3">
    <source>
        <dbReference type="ARBA" id="ARBA00007401"/>
    </source>
</evidence>
<dbReference type="EC" id="3.2.1.25" evidence="4"/>
<evidence type="ECO:0000256" key="9">
    <source>
        <dbReference type="ARBA" id="ARBA00023295"/>
    </source>
</evidence>
<dbReference type="SUPFAM" id="SSF49785">
    <property type="entry name" value="Galactose-binding domain-like"/>
    <property type="match status" value="1"/>
</dbReference>